<gene>
    <name evidence="1" type="ORF">A0H81_13240</name>
</gene>
<accession>A0A1C7LRX9</accession>
<sequence>MPVKTAEHRNWQPRHQTILARSLRNDLDEYFIAAIAYIHWPPFFCMRSSSYVEGVVGRPHATSPLEYHPSANNPLGDEASKPRREALGNHKVLGNHRAHATHTPAIFEQLAIHASSALHIAIIALHPFSFLRPPSDYERLLQTRSAWHIQTRSPLIPTERVTAHAWSSASYTVLISSAHVFCQSTTSALCSSVCVGPSWPACDTQQLAGP</sequence>
<evidence type="ECO:0000313" key="2">
    <source>
        <dbReference type="Proteomes" id="UP000092993"/>
    </source>
</evidence>
<proteinExistence type="predicted"/>
<dbReference type="AlphaFoldDB" id="A0A1C7LRX9"/>
<keyword evidence="2" id="KW-1185">Reference proteome</keyword>
<organism evidence="1 2">
    <name type="scientific">Grifola frondosa</name>
    <name type="common">Maitake</name>
    <name type="synonym">Polyporus frondosus</name>
    <dbReference type="NCBI Taxonomy" id="5627"/>
    <lineage>
        <taxon>Eukaryota</taxon>
        <taxon>Fungi</taxon>
        <taxon>Dikarya</taxon>
        <taxon>Basidiomycota</taxon>
        <taxon>Agaricomycotina</taxon>
        <taxon>Agaricomycetes</taxon>
        <taxon>Polyporales</taxon>
        <taxon>Grifolaceae</taxon>
        <taxon>Grifola</taxon>
    </lineage>
</organism>
<name>A0A1C7LRX9_GRIFR</name>
<comment type="caution">
    <text evidence="1">The sequence shown here is derived from an EMBL/GenBank/DDBJ whole genome shotgun (WGS) entry which is preliminary data.</text>
</comment>
<dbReference type="EMBL" id="LUGG01000027">
    <property type="protein sequence ID" value="OBZ66777.1"/>
    <property type="molecule type" value="Genomic_DNA"/>
</dbReference>
<protein>
    <submittedName>
        <fullName evidence="1">Uncharacterized protein</fullName>
    </submittedName>
</protein>
<evidence type="ECO:0000313" key="1">
    <source>
        <dbReference type="EMBL" id="OBZ66777.1"/>
    </source>
</evidence>
<dbReference type="Proteomes" id="UP000092993">
    <property type="component" value="Unassembled WGS sequence"/>
</dbReference>
<reference evidence="1 2" key="1">
    <citation type="submission" date="2016-03" db="EMBL/GenBank/DDBJ databases">
        <title>Whole genome sequencing of Grifola frondosa 9006-11.</title>
        <authorList>
            <person name="Min B."/>
            <person name="Park H."/>
            <person name="Kim J.-G."/>
            <person name="Cho H."/>
            <person name="Oh Y.-L."/>
            <person name="Kong W.-S."/>
            <person name="Choi I.-G."/>
        </authorList>
    </citation>
    <scope>NUCLEOTIDE SEQUENCE [LARGE SCALE GENOMIC DNA]</scope>
    <source>
        <strain evidence="1 2">9006-11</strain>
    </source>
</reference>